<dbReference type="EMBL" id="LR796907">
    <property type="protein sequence ID" value="CAB4174102.1"/>
    <property type="molecule type" value="Genomic_DNA"/>
</dbReference>
<reference evidence="5" key="1">
    <citation type="submission" date="2020-05" db="EMBL/GenBank/DDBJ databases">
        <authorList>
            <person name="Chiriac C."/>
            <person name="Salcher M."/>
            <person name="Ghai R."/>
            <person name="Kavagutti S V."/>
        </authorList>
    </citation>
    <scope>NUCLEOTIDE SEQUENCE</scope>
</reference>
<dbReference type="EMBL" id="LR797422">
    <property type="protein sequence ID" value="CAB4215618.1"/>
    <property type="molecule type" value="Genomic_DNA"/>
</dbReference>
<evidence type="ECO:0000313" key="2">
    <source>
        <dbReference type="EMBL" id="CAB4174102.1"/>
    </source>
</evidence>
<protein>
    <submittedName>
        <fullName evidence="5">Uncharacterized protein</fullName>
    </submittedName>
</protein>
<accession>A0A6J5SNU1</accession>
<evidence type="ECO:0000313" key="4">
    <source>
        <dbReference type="EMBL" id="CAB4192325.1"/>
    </source>
</evidence>
<dbReference type="EMBL" id="LR797137">
    <property type="protein sequence ID" value="CAB4189398.1"/>
    <property type="molecule type" value="Genomic_DNA"/>
</dbReference>
<proteinExistence type="predicted"/>
<sequence length="166" mass="18334">MRQAVDAVRNDPRPGADVIGPVSPQPSLVASWWADQGAPPDTCQAMIAGRYGRAKHLCGRQLPCFIHSRVPKGRIPSALIADVLNRHIEMRNDIEHMLGGVDLVAQILSRCGAFTTPETAARRIWSIREGEVHTVSFQTADAILSGLDETNLWYTDPELSRYYQDG</sequence>
<evidence type="ECO:0000313" key="3">
    <source>
        <dbReference type="EMBL" id="CAB4189398.1"/>
    </source>
</evidence>
<dbReference type="EMBL" id="LR798462">
    <property type="protein sequence ID" value="CAB5238929.1"/>
    <property type="molecule type" value="Genomic_DNA"/>
</dbReference>
<dbReference type="EMBL" id="LR797183">
    <property type="protein sequence ID" value="CAB4192325.1"/>
    <property type="molecule type" value="Genomic_DNA"/>
</dbReference>
<organism evidence="5">
    <name type="scientific">uncultured Caudovirales phage</name>
    <dbReference type="NCBI Taxonomy" id="2100421"/>
    <lineage>
        <taxon>Viruses</taxon>
        <taxon>Duplodnaviria</taxon>
        <taxon>Heunggongvirae</taxon>
        <taxon>Uroviricota</taxon>
        <taxon>Caudoviricetes</taxon>
        <taxon>Peduoviridae</taxon>
        <taxon>Maltschvirus</taxon>
        <taxon>Maltschvirus maltsch</taxon>
    </lineage>
</organism>
<evidence type="ECO:0000256" key="1">
    <source>
        <dbReference type="SAM" id="MobiDB-lite"/>
    </source>
</evidence>
<gene>
    <name evidence="3" type="ORF">UFOVP1186_39</name>
    <name evidence="4" type="ORF">UFOVP1234_19</name>
    <name evidence="5" type="ORF">UFOVP1487_32</name>
    <name evidence="6" type="ORF">UFOVP1574_22</name>
    <name evidence="2" type="ORF">UFOVP959_24</name>
</gene>
<name>A0A6J5SNU1_9CAUD</name>
<evidence type="ECO:0000313" key="6">
    <source>
        <dbReference type="EMBL" id="CAB5238929.1"/>
    </source>
</evidence>
<feature type="region of interest" description="Disordered" evidence="1">
    <location>
        <begin position="1"/>
        <end position="20"/>
    </location>
</feature>
<evidence type="ECO:0000313" key="5">
    <source>
        <dbReference type="EMBL" id="CAB4215618.1"/>
    </source>
</evidence>